<dbReference type="EMBL" id="LAZR01052362">
    <property type="protein sequence ID" value="KKK83133.1"/>
    <property type="molecule type" value="Genomic_DNA"/>
</dbReference>
<comment type="caution">
    <text evidence="1">The sequence shown here is derived from an EMBL/GenBank/DDBJ whole genome shotgun (WGS) entry which is preliminary data.</text>
</comment>
<evidence type="ECO:0000313" key="1">
    <source>
        <dbReference type="EMBL" id="KKK83133.1"/>
    </source>
</evidence>
<gene>
    <name evidence="1" type="ORF">LCGC14_2796440</name>
</gene>
<dbReference type="AlphaFoldDB" id="A0A0F8YNY0"/>
<accession>A0A0F8YNY0</accession>
<reference evidence="1" key="1">
    <citation type="journal article" date="2015" name="Nature">
        <title>Complex archaea that bridge the gap between prokaryotes and eukaryotes.</title>
        <authorList>
            <person name="Spang A."/>
            <person name="Saw J.H."/>
            <person name="Jorgensen S.L."/>
            <person name="Zaremba-Niedzwiedzka K."/>
            <person name="Martijn J."/>
            <person name="Lind A.E."/>
            <person name="van Eijk R."/>
            <person name="Schleper C."/>
            <person name="Guy L."/>
            <person name="Ettema T.J."/>
        </authorList>
    </citation>
    <scope>NUCLEOTIDE SEQUENCE</scope>
</reference>
<name>A0A0F8YNY0_9ZZZZ</name>
<sequence length="78" mass="9020">MATRVVSHIYDELYVDVCVVGSPRVVVSGVIFHQKVLFSKGPAEYFLFYKGEYEESGDVCDKRVQVTESEYERQMYGR</sequence>
<protein>
    <submittedName>
        <fullName evidence="1">Uncharacterized protein</fullName>
    </submittedName>
</protein>
<organism evidence="1">
    <name type="scientific">marine sediment metagenome</name>
    <dbReference type="NCBI Taxonomy" id="412755"/>
    <lineage>
        <taxon>unclassified sequences</taxon>
        <taxon>metagenomes</taxon>
        <taxon>ecological metagenomes</taxon>
    </lineage>
</organism>
<proteinExistence type="predicted"/>